<dbReference type="EMBL" id="UINC01109509">
    <property type="protein sequence ID" value="SVC76383.1"/>
    <property type="molecule type" value="Genomic_DNA"/>
</dbReference>
<organism evidence="1">
    <name type="scientific">marine metagenome</name>
    <dbReference type="NCBI Taxonomy" id="408172"/>
    <lineage>
        <taxon>unclassified sequences</taxon>
        <taxon>metagenomes</taxon>
        <taxon>ecological metagenomes</taxon>
    </lineage>
</organism>
<gene>
    <name evidence="1" type="ORF">METZ01_LOCUS329237</name>
</gene>
<accession>A0A382PSL5</accession>
<reference evidence="1" key="1">
    <citation type="submission" date="2018-05" db="EMBL/GenBank/DDBJ databases">
        <authorList>
            <person name="Lanie J.A."/>
            <person name="Ng W.-L."/>
            <person name="Kazmierczak K.M."/>
            <person name="Andrzejewski T.M."/>
            <person name="Davidsen T.M."/>
            <person name="Wayne K.J."/>
            <person name="Tettelin H."/>
            <person name="Glass J.I."/>
            <person name="Rusch D."/>
            <person name="Podicherti R."/>
            <person name="Tsui H.-C.T."/>
            <person name="Winkler M.E."/>
        </authorList>
    </citation>
    <scope>NUCLEOTIDE SEQUENCE</scope>
</reference>
<proteinExistence type="predicted"/>
<sequence>RIWLNTLSARVVEALDVLDTRFDNDSAFIAVDAPGIVNNNSVIFNYLL</sequence>
<name>A0A382PSL5_9ZZZZ</name>
<protein>
    <submittedName>
        <fullName evidence="1">Uncharacterized protein</fullName>
    </submittedName>
</protein>
<dbReference type="AlphaFoldDB" id="A0A382PSL5"/>
<evidence type="ECO:0000313" key="1">
    <source>
        <dbReference type="EMBL" id="SVC76383.1"/>
    </source>
</evidence>
<feature type="non-terminal residue" evidence="1">
    <location>
        <position position="1"/>
    </location>
</feature>